<protein>
    <recommendedName>
        <fullName evidence="9">Enoyl-[acyl-carrier-protein] reductase [NADH]</fullName>
        <ecNumber evidence="9">1.3.1.9</ecNumber>
    </recommendedName>
</protein>
<name>A0ABU4RS13_9HYPH</name>
<evidence type="ECO:0000256" key="6">
    <source>
        <dbReference type="ARBA" id="ARBA00023098"/>
    </source>
</evidence>
<evidence type="ECO:0000313" key="10">
    <source>
        <dbReference type="EMBL" id="MDX6807642.1"/>
    </source>
</evidence>
<dbReference type="PANTHER" id="PTHR43159:SF2">
    <property type="entry name" value="ENOYL-[ACYL-CARRIER-PROTEIN] REDUCTASE [NADH], CHLOROPLASTIC"/>
    <property type="match status" value="1"/>
</dbReference>
<comment type="similarity">
    <text evidence="2 9">Belongs to the short-chain dehydrogenases/reductases (SDR) family. FabI subfamily.</text>
</comment>
<comment type="caution">
    <text evidence="10">The sequence shown here is derived from an EMBL/GenBank/DDBJ whole genome shotgun (WGS) entry which is preliminary data.</text>
</comment>
<dbReference type="Pfam" id="PF13561">
    <property type="entry name" value="adh_short_C2"/>
    <property type="match status" value="1"/>
</dbReference>
<keyword evidence="3 9" id="KW-0444">Lipid biosynthesis</keyword>
<evidence type="ECO:0000256" key="9">
    <source>
        <dbReference type="PIRNR" id="PIRNR000094"/>
    </source>
</evidence>
<dbReference type="CDD" id="cd05372">
    <property type="entry name" value="ENR_SDR"/>
    <property type="match status" value="1"/>
</dbReference>
<dbReference type="Gene3D" id="3.40.50.720">
    <property type="entry name" value="NAD(P)-binding Rossmann-like Domain"/>
    <property type="match status" value="1"/>
</dbReference>
<dbReference type="SUPFAM" id="SSF51735">
    <property type="entry name" value="NAD(P)-binding Rossmann-fold domains"/>
    <property type="match status" value="1"/>
</dbReference>
<dbReference type="GO" id="GO:0004318">
    <property type="term" value="F:enoyl-[acyl-carrier-protein] reductase (NADH) activity"/>
    <property type="evidence" value="ECO:0007669"/>
    <property type="project" value="UniProtKB-EC"/>
</dbReference>
<keyword evidence="6" id="KW-0443">Lipid metabolism</keyword>
<keyword evidence="4" id="KW-0276">Fatty acid metabolism</keyword>
<comment type="catalytic activity">
    <reaction evidence="8 9">
        <text>a 2,3-saturated acyl-[ACP] + NAD(+) = a (2E)-enoyl-[ACP] + NADH + H(+)</text>
        <dbReference type="Rhea" id="RHEA:10240"/>
        <dbReference type="Rhea" id="RHEA-COMP:9925"/>
        <dbReference type="Rhea" id="RHEA-COMP:9926"/>
        <dbReference type="ChEBI" id="CHEBI:15378"/>
        <dbReference type="ChEBI" id="CHEBI:57540"/>
        <dbReference type="ChEBI" id="CHEBI:57945"/>
        <dbReference type="ChEBI" id="CHEBI:78784"/>
        <dbReference type="ChEBI" id="CHEBI:78785"/>
        <dbReference type="EC" id="1.3.1.9"/>
    </reaction>
</comment>
<accession>A0ABU4RS13</accession>
<dbReference type="InterPro" id="IPR002347">
    <property type="entry name" value="SDR_fam"/>
</dbReference>
<evidence type="ECO:0000256" key="5">
    <source>
        <dbReference type="ARBA" id="ARBA00023002"/>
    </source>
</evidence>
<dbReference type="PRINTS" id="PR00081">
    <property type="entry name" value="GDHRDH"/>
</dbReference>
<dbReference type="PIRSF" id="PIRSF000094">
    <property type="entry name" value="Enoyl-ACP_rdct"/>
    <property type="match status" value="1"/>
</dbReference>
<keyword evidence="11" id="KW-1185">Reference proteome</keyword>
<keyword evidence="9" id="KW-0520">NAD</keyword>
<dbReference type="Gene3D" id="1.10.8.400">
    <property type="entry name" value="Enoyl acyl carrier protein reductase"/>
    <property type="match status" value="1"/>
</dbReference>
<evidence type="ECO:0000256" key="8">
    <source>
        <dbReference type="ARBA" id="ARBA00048572"/>
    </source>
</evidence>
<keyword evidence="5 9" id="KW-0560">Oxidoreductase</keyword>
<gene>
    <name evidence="10" type="primary">fabI</name>
    <name evidence="10" type="ORF">SCD90_16395</name>
</gene>
<dbReference type="Proteomes" id="UP001274321">
    <property type="component" value="Unassembled WGS sequence"/>
</dbReference>
<comment type="pathway">
    <text evidence="1">Lipid metabolism; fatty acid biosynthesis.</text>
</comment>
<proteinExistence type="inferred from homology"/>
<dbReference type="EMBL" id="JAXAFJ010000015">
    <property type="protein sequence ID" value="MDX6807642.1"/>
    <property type="molecule type" value="Genomic_DNA"/>
</dbReference>
<dbReference type="EC" id="1.3.1.9" evidence="9"/>
<evidence type="ECO:0000313" key="11">
    <source>
        <dbReference type="Proteomes" id="UP001274321"/>
    </source>
</evidence>
<evidence type="ECO:0000256" key="7">
    <source>
        <dbReference type="ARBA" id="ARBA00023160"/>
    </source>
</evidence>
<dbReference type="InterPro" id="IPR036291">
    <property type="entry name" value="NAD(P)-bd_dom_sf"/>
</dbReference>
<evidence type="ECO:0000256" key="4">
    <source>
        <dbReference type="ARBA" id="ARBA00022832"/>
    </source>
</evidence>
<dbReference type="InterPro" id="IPR014358">
    <property type="entry name" value="Enoyl-ACP_Rdtase_NADH"/>
</dbReference>
<organism evidence="10 11">
    <name type="scientific">Terrihabitans rhizophilus</name>
    <dbReference type="NCBI Taxonomy" id="3092662"/>
    <lineage>
        <taxon>Bacteria</taxon>
        <taxon>Pseudomonadati</taxon>
        <taxon>Pseudomonadota</taxon>
        <taxon>Alphaproteobacteria</taxon>
        <taxon>Hyphomicrobiales</taxon>
        <taxon>Terrihabitans</taxon>
    </lineage>
</organism>
<evidence type="ECO:0000256" key="1">
    <source>
        <dbReference type="ARBA" id="ARBA00005194"/>
    </source>
</evidence>
<reference evidence="10 11" key="1">
    <citation type="submission" date="2023-11" db="EMBL/GenBank/DDBJ databases">
        <authorList>
            <person name="Bao R."/>
        </authorList>
    </citation>
    <scope>NUCLEOTIDE SEQUENCE [LARGE SCALE GENOMIC DNA]</scope>
    <source>
        <strain evidence="10 11">PJ23</strain>
    </source>
</reference>
<evidence type="ECO:0000256" key="3">
    <source>
        <dbReference type="ARBA" id="ARBA00022516"/>
    </source>
</evidence>
<dbReference type="NCBIfam" id="NF005078">
    <property type="entry name" value="PRK06505.1"/>
    <property type="match status" value="1"/>
</dbReference>
<sequence>MVAGLLSGKRALIMGVANDHSIAWGIARKLAEAGAELAFTYQGAALGKRVRPLAESVGSDFLLPCDVEDEASVEAAFAEIEQRWGTLDIVIHAIAFSDKSELKGLYANTTRANFQRTMMISCFSFTEIARRAAPLMKNGGSLVTLTYGGSTRVMPNYNVMGVAKAALEASVRYLASDFGQQGIRVNAISAGPLRTLAGAGIADARLMFNYQKRHAPLRRTVTMEEVGGAALYLSSELGSGVTGEIHYVDSGYNIISMPQPDTLKIVDEVVEAAEHAADATAAQGAAAE</sequence>
<dbReference type="RefSeq" id="WP_319845788.1">
    <property type="nucleotide sequence ID" value="NZ_JAXAFJ010000015.1"/>
</dbReference>
<dbReference type="PANTHER" id="PTHR43159">
    <property type="entry name" value="ENOYL-[ACYL-CARRIER-PROTEIN] REDUCTASE"/>
    <property type="match status" value="1"/>
</dbReference>
<evidence type="ECO:0000256" key="2">
    <source>
        <dbReference type="ARBA" id="ARBA00009233"/>
    </source>
</evidence>
<keyword evidence="7 9" id="KW-0275">Fatty acid biosynthesis</keyword>